<comment type="cofactor">
    <cofactor evidence="2 8">
        <name>NAD(+)</name>
        <dbReference type="ChEBI" id="CHEBI:57540"/>
    </cofactor>
</comment>
<evidence type="ECO:0000313" key="10">
    <source>
        <dbReference type="EMBL" id="GEL29423.1"/>
    </source>
</evidence>
<dbReference type="Pfam" id="PF16363">
    <property type="entry name" value="GDP_Man_Dehyd"/>
    <property type="match status" value="1"/>
</dbReference>
<dbReference type="EC" id="4.2.1.46" evidence="4 8"/>
<evidence type="ECO:0000256" key="2">
    <source>
        <dbReference type="ARBA" id="ARBA00001911"/>
    </source>
</evidence>
<evidence type="ECO:0000259" key="9">
    <source>
        <dbReference type="Pfam" id="PF16363"/>
    </source>
</evidence>
<dbReference type="Gene3D" id="3.90.25.10">
    <property type="entry name" value="UDP-galactose 4-epimerase, domain 1"/>
    <property type="match status" value="1"/>
</dbReference>
<keyword evidence="7 8" id="KW-0456">Lyase</keyword>
<dbReference type="RefSeq" id="WP_056983273.1">
    <property type="nucleotide sequence ID" value="NZ_BJVK01000059.1"/>
</dbReference>
<keyword evidence="11" id="KW-1185">Reference proteome</keyword>
<reference evidence="10" key="1">
    <citation type="submission" date="2019-07" db="EMBL/GenBank/DDBJ databases">
        <title>Whole genome shotgun sequence of Lactobacillus kefiri NBRC 15888.</title>
        <authorList>
            <person name="Hosoyama A."/>
            <person name="Uohara A."/>
            <person name="Ohji S."/>
            <person name="Ichikawa N."/>
        </authorList>
    </citation>
    <scope>NUCLEOTIDE SEQUENCE [LARGE SCALE GENOMIC DNA]</scope>
    <source>
        <strain evidence="10">NBRC 15888</strain>
    </source>
</reference>
<dbReference type="InterPro" id="IPR036291">
    <property type="entry name" value="NAD(P)-bd_dom_sf"/>
</dbReference>
<dbReference type="NCBIfam" id="TIGR01181">
    <property type="entry name" value="dTDP_gluc_dehyt"/>
    <property type="match status" value="1"/>
</dbReference>
<dbReference type="GO" id="GO:0008460">
    <property type="term" value="F:dTDP-glucose 4,6-dehydratase activity"/>
    <property type="evidence" value="ECO:0007669"/>
    <property type="project" value="UniProtKB-EC"/>
</dbReference>
<dbReference type="Proteomes" id="UP000321893">
    <property type="component" value="Unassembled WGS sequence"/>
</dbReference>
<dbReference type="OrthoDB" id="9811743at2"/>
<dbReference type="EMBL" id="BJVK01000059">
    <property type="protein sequence ID" value="GEL29423.1"/>
    <property type="molecule type" value="Genomic_DNA"/>
</dbReference>
<name>A0A511DZ87_LENKE</name>
<proteinExistence type="inferred from homology"/>
<dbReference type="InterPro" id="IPR016040">
    <property type="entry name" value="NAD(P)-bd_dom"/>
</dbReference>
<keyword evidence="6" id="KW-0520">NAD</keyword>
<evidence type="ECO:0000256" key="6">
    <source>
        <dbReference type="ARBA" id="ARBA00023027"/>
    </source>
</evidence>
<comment type="catalytic activity">
    <reaction evidence="1 8">
        <text>dTDP-alpha-D-glucose = dTDP-4-dehydro-6-deoxy-alpha-D-glucose + H2O</text>
        <dbReference type="Rhea" id="RHEA:17221"/>
        <dbReference type="ChEBI" id="CHEBI:15377"/>
        <dbReference type="ChEBI" id="CHEBI:57477"/>
        <dbReference type="ChEBI" id="CHEBI:57649"/>
        <dbReference type="EC" id="4.2.1.46"/>
    </reaction>
</comment>
<evidence type="ECO:0000313" key="11">
    <source>
        <dbReference type="Proteomes" id="UP000321893"/>
    </source>
</evidence>
<dbReference type="STRING" id="1423764.FC95_GL000616"/>
<protein>
    <recommendedName>
        <fullName evidence="5 8">dTDP-glucose 4,6-dehydratase</fullName>
        <ecNumber evidence="4 8">4.2.1.46</ecNumber>
    </recommendedName>
</protein>
<evidence type="ECO:0000256" key="4">
    <source>
        <dbReference type="ARBA" id="ARBA00011990"/>
    </source>
</evidence>
<dbReference type="PANTHER" id="PTHR43000">
    <property type="entry name" value="DTDP-D-GLUCOSE 4,6-DEHYDRATASE-RELATED"/>
    <property type="match status" value="1"/>
</dbReference>
<dbReference type="AlphaFoldDB" id="A0A511DZ87"/>
<dbReference type="InterPro" id="IPR005888">
    <property type="entry name" value="dTDP_Gluc_deHydtase"/>
</dbReference>
<gene>
    <name evidence="10" type="ORF">LKE01_22430</name>
</gene>
<dbReference type="Gene3D" id="3.40.50.720">
    <property type="entry name" value="NAD(P)-binding Rossmann-like Domain"/>
    <property type="match status" value="1"/>
</dbReference>
<comment type="similarity">
    <text evidence="3 8">Belongs to the NAD(P)-dependent epimerase/dehydratase family. dTDP-glucose dehydratase subfamily.</text>
</comment>
<organism evidence="10 11">
    <name type="scientific">Lentilactobacillus kefiri</name>
    <name type="common">Lactobacillus kefiri</name>
    <dbReference type="NCBI Taxonomy" id="33962"/>
    <lineage>
        <taxon>Bacteria</taxon>
        <taxon>Bacillati</taxon>
        <taxon>Bacillota</taxon>
        <taxon>Bacilli</taxon>
        <taxon>Lactobacillales</taxon>
        <taxon>Lactobacillaceae</taxon>
        <taxon>Lentilactobacillus</taxon>
    </lineage>
</organism>
<dbReference type="SUPFAM" id="SSF51735">
    <property type="entry name" value="NAD(P)-binding Rossmann-fold domains"/>
    <property type="match status" value="1"/>
</dbReference>
<dbReference type="FunFam" id="3.40.50.720:FF:000304">
    <property type="entry name" value="UDP-glucose 4,6-dehydratase"/>
    <property type="match status" value="1"/>
</dbReference>
<accession>A0A511DZ87</accession>
<dbReference type="GO" id="GO:0009225">
    <property type="term" value="P:nucleotide-sugar metabolic process"/>
    <property type="evidence" value="ECO:0007669"/>
    <property type="project" value="InterPro"/>
</dbReference>
<sequence>MNILVTGGAGFIGANFIHYLLENYPEDRIVNFDKLTYAGNLANLADVEGNSQYYFVKGDIADQSAVDSVFSAWQIEAVVNFAAESHVDRSILNPNVFICSNYVGVSTLLNAVKRFWVHKFVQISTDEVYGSTPSGNLFTETTPLNPSSPYSATKAGADLLALSYFKTYGLNVSITRSANNYGPLQFPEKLIPLMVTNGLLGKSLPVYGDGKNVRDWLNVADNCRAINAVLRRGKAGQIYNIAAHNYVENIQIVKKIVERLKVDDSKISYVTDRPANDQLYAIDDSKIHHDLGWQPEIDFDEGINQTIDWYVNHEQWWRPLLSGVRNR</sequence>
<evidence type="ECO:0000256" key="3">
    <source>
        <dbReference type="ARBA" id="ARBA00008178"/>
    </source>
</evidence>
<comment type="caution">
    <text evidence="10">The sequence shown here is derived from an EMBL/GenBank/DDBJ whole genome shotgun (WGS) entry which is preliminary data.</text>
</comment>
<evidence type="ECO:0000256" key="7">
    <source>
        <dbReference type="ARBA" id="ARBA00023239"/>
    </source>
</evidence>
<evidence type="ECO:0000256" key="1">
    <source>
        <dbReference type="ARBA" id="ARBA00001539"/>
    </source>
</evidence>
<feature type="domain" description="NAD(P)-binding" evidence="9">
    <location>
        <begin position="4"/>
        <end position="306"/>
    </location>
</feature>
<evidence type="ECO:0000256" key="8">
    <source>
        <dbReference type="RuleBase" id="RU004473"/>
    </source>
</evidence>
<evidence type="ECO:0000256" key="5">
    <source>
        <dbReference type="ARBA" id="ARBA00016977"/>
    </source>
</evidence>
<dbReference type="CDD" id="cd05246">
    <property type="entry name" value="dTDP_GD_SDR_e"/>
    <property type="match status" value="1"/>
</dbReference>